<dbReference type="PANTHER" id="PTHR48100:SF1">
    <property type="entry name" value="HISTIDINE PHOSPHATASE FAMILY PROTEIN-RELATED"/>
    <property type="match status" value="1"/>
</dbReference>
<accession>A0ABQ0A7W4</accession>
<evidence type="ECO:0000313" key="2">
    <source>
        <dbReference type="Proteomes" id="UP001465153"/>
    </source>
</evidence>
<dbReference type="EMBL" id="BAABWN010000004">
    <property type="protein sequence ID" value="GAA6167633.1"/>
    <property type="molecule type" value="Genomic_DNA"/>
</dbReference>
<sequence>MNSTNTITTVVDVLRHGQCEGGEIYRGSTDVVLTELGWQQMANSLQPLLNDDGKAPWSQIISSPLKRCLLFSKHHSEQWNVPLRIEENIREMSFGDWEGQLTKEIYKADPEFVLKFYNDPENYFPPNSEHISDVQKRLALAWQKVVDDHLGEHVLKVMHGAAMRVLLLHILKMPFEQFRVFEIPFAGMIRLKIMTQISESGEKQHRVAFSGFNKIEALD</sequence>
<dbReference type="InterPro" id="IPR029033">
    <property type="entry name" value="His_PPase_superfam"/>
</dbReference>
<protein>
    <submittedName>
        <fullName evidence="1">Alpha-ribazole phosphatase family protein</fullName>
    </submittedName>
</protein>
<dbReference type="SUPFAM" id="SSF53254">
    <property type="entry name" value="Phosphoglycerate mutase-like"/>
    <property type="match status" value="1"/>
</dbReference>
<dbReference type="InterPro" id="IPR050275">
    <property type="entry name" value="PGM_Phosphatase"/>
</dbReference>
<dbReference type="InterPro" id="IPR013078">
    <property type="entry name" value="His_Pase_superF_clade-1"/>
</dbReference>
<gene>
    <name evidence="1" type="ORF">NBRC116591_14430</name>
</gene>
<comment type="caution">
    <text evidence="1">The sequence shown here is derived from an EMBL/GenBank/DDBJ whole genome shotgun (WGS) entry which is preliminary data.</text>
</comment>
<dbReference type="SMART" id="SM00855">
    <property type="entry name" value="PGAM"/>
    <property type="match status" value="1"/>
</dbReference>
<keyword evidence="2" id="KW-1185">Reference proteome</keyword>
<dbReference type="Gene3D" id="3.40.50.1240">
    <property type="entry name" value="Phosphoglycerate mutase-like"/>
    <property type="match status" value="1"/>
</dbReference>
<organism evidence="1 2">
    <name type="scientific">Sessilibacter corallicola</name>
    <dbReference type="NCBI Taxonomy" id="2904075"/>
    <lineage>
        <taxon>Bacteria</taxon>
        <taxon>Pseudomonadati</taxon>
        <taxon>Pseudomonadota</taxon>
        <taxon>Gammaproteobacteria</taxon>
        <taxon>Cellvibrionales</taxon>
        <taxon>Cellvibrionaceae</taxon>
        <taxon>Sessilibacter</taxon>
    </lineage>
</organism>
<name>A0ABQ0A7W4_9GAMM</name>
<dbReference type="Pfam" id="PF00300">
    <property type="entry name" value="His_Phos_1"/>
    <property type="match status" value="1"/>
</dbReference>
<reference evidence="1 2" key="1">
    <citation type="submission" date="2024-04" db="EMBL/GenBank/DDBJ databases">
        <title>Draft genome sequence of Sessilibacter corallicola NBRC 116591.</title>
        <authorList>
            <person name="Miyakawa T."/>
            <person name="Kusuya Y."/>
            <person name="Miura T."/>
        </authorList>
    </citation>
    <scope>NUCLEOTIDE SEQUENCE [LARGE SCALE GENOMIC DNA]</scope>
    <source>
        <strain evidence="1 2">KU-00831-HH</strain>
    </source>
</reference>
<proteinExistence type="predicted"/>
<dbReference type="Proteomes" id="UP001465153">
    <property type="component" value="Unassembled WGS sequence"/>
</dbReference>
<dbReference type="RefSeq" id="WP_233088869.1">
    <property type="nucleotide sequence ID" value="NZ_BAABWN010000004.1"/>
</dbReference>
<dbReference type="PANTHER" id="PTHR48100">
    <property type="entry name" value="BROAD-SPECIFICITY PHOSPHATASE YOR283W-RELATED"/>
    <property type="match status" value="1"/>
</dbReference>
<dbReference type="CDD" id="cd07067">
    <property type="entry name" value="HP_PGM_like"/>
    <property type="match status" value="1"/>
</dbReference>
<dbReference type="PIRSF" id="PIRSF000709">
    <property type="entry name" value="6PFK_2-Ptase"/>
    <property type="match status" value="1"/>
</dbReference>
<evidence type="ECO:0000313" key="1">
    <source>
        <dbReference type="EMBL" id="GAA6167633.1"/>
    </source>
</evidence>